<evidence type="ECO:0000313" key="3">
    <source>
        <dbReference type="Proteomes" id="UP000665043"/>
    </source>
</evidence>
<dbReference type="Pfam" id="PF14262">
    <property type="entry name" value="Cthe_2159"/>
    <property type="match status" value="1"/>
</dbReference>
<accession>A0ABX7VMW8</accession>
<evidence type="ECO:0000313" key="2">
    <source>
        <dbReference type="EMBL" id="QTM98162.1"/>
    </source>
</evidence>
<feature type="region of interest" description="Disordered" evidence="1">
    <location>
        <begin position="282"/>
        <end position="376"/>
    </location>
</feature>
<protein>
    <submittedName>
        <fullName evidence="2">Carbohydrate-binding domain-containing protein</fullName>
    </submittedName>
</protein>
<dbReference type="RefSeq" id="WP_209366748.1">
    <property type="nucleotide sequence ID" value="NZ_CP046956.1"/>
</dbReference>
<organism evidence="2 3">
    <name type="scientific">Sediminibacillus dalangtanensis</name>
    <dbReference type="NCBI Taxonomy" id="2729421"/>
    <lineage>
        <taxon>Bacteria</taxon>
        <taxon>Bacillati</taxon>
        <taxon>Bacillota</taxon>
        <taxon>Bacilli</taxon>
        <taxon>Bacillales</taxon>
        <taxon>Bacillaceae</taxon>
        <taxon>Sediminibacillus</taxon>
    </lineage>
</organism>
<dbReference type="PROSITE" id="PS51257">
    <property type="entry name" value="PROKAR_LIPOPROTEIN"/>
    <property type="match status" value="1"/>
</dbReference>
<dbReference type="Proteomes" id="UP000665043">
    <property type="component" value="Chromosome"/>
</dbReference>
<evidence type="ECO:0000256" key="1">
    <source>
        <dbReference type="SAM" id="MobiDB-lite"/>
    </source>
</evidence>
<name>A0ABX7VMW8_9BACI</name>
<keyword evidence="3" id="KW-1185">Reference proteome</keyword>
<dbReference type="EMBL" id="CP046956">
    <property type="protein sequence ID" value="QTM98162.1"/>
    <property type="molecule type" value="Genomic_DNA"/>
</dbReference>
<reference evidence="2 3" key="1">
    <citation type="submission" date="2019-12" db="EMBL/GenBank/DDBJ databases">
        <title>The whole genome sequencing of a strain isolated from a Mars analog, Dalangtan Playa.</title>
        <authorList>
            <person name="Huang T."/>
        </authorList>
    </citation>
    <scope>NUCLEOTIDE SEQUENCE [LARGE SCALE GENOMIC DNA]</scope>
    <source>
        <strain evidence="2 3">DP4-553-S</strain>
    </source>
</reference>
<proteinExistence type="predicted"/>
<dbReference type="InterPro" id="IPR025584">
    <property type="entry name" value="Cthe_2159"/>
</dbReference>
<feature type="compositionally biased region" description="Gly residues" evidence="1">
    <location>
        <begin position="671"/>
        <end position="680"/>
    </location>
</feature>
<feature type="compositionally biased region" description="Acidic residues" evidence="1">
    <location>
        <begin position="349"/>
        <end position="366"/>
    </location>
</feature>
<gene>
    <name evidence="2" type="ORF">ERJ70_01845</name>
</gene>
<feature type="region of interest" description="Disordered" evidence="1">
    <location>
        <begin position="658"/>
        <end position="694"/>
    </location>
</feature>
<sequence length="694" mass="73201">MKKTNKGRFLLPFFIGTAIMIAGCSKTNDNGTLTESAKSAVSYDAEDTYSEWEEQDATNITFDDQSIDVEDDNNGVIVNENTVEIHTSGTYVLEGSATDSQVLVDAEDEGTVRLILNGLSLESTSTAPIFVKQADKTVISVEEGTSNTLTDPSEYVYEEDTDEPKAAIYSKDDLTINGTGNLNVNSNYNDGITGNDDLKIIGTTIDITAEDDGIVGRDLFAMNEALITIDAGGDGVKSSNDTDEDKANVVLESGSLIINAGGDGVQSENTVTILDGEYEITAGGGSPETIEATTEFGGGFGGQRQGAMPGGQDFSEDNMPAERPDGAEGMEPPTEGDGGEFEDRQPPEQMEEEQAQTNAETEEDDTPSTKGIKAENSLEIAGGTIAIDANDDALHSNKELTVAAGEMTLATGDDAVHADEEIIITNGSIQVDKSYEGIEAESITVSDGTIHLAAEDDGFNVNGGTDQMGMQGFWENQTENEEESTEEEADQGKLLIEGGYIYVDANGDGLDSNTSAEMTGGTVLVYGPTNNGNGALDYDQSFEIKGGTLIAAGSSGMAQGVSDSSEQASFMMTFPEMLEAGTTVSVQDGNGDIVVAVAPEKDFQSVVISSPDLKQDQSYTLYTDNGLSGDETDGFFEDATMEGGTKVLEFSLTSTMTYLDESGETEQPSGMFGGGRGQGRQGQDDNEMPQPPSQ</sequence>